<feature type="region of interest" description="Disordered" evidence="1">
    <location>
        <begin position="235"/>
        <end position="254"/>
    </location>
</feature>
<feature type="compositionally biased region" description="Polar residues" evidence="1">
    <location>
        <begin position="1456"/>
        <end position="1466"/>
    </location>
</feature>
<accession>A0A9Q1CNH6</accession>
<feature type="region of interest" description="Disordered" evidence="1">
    <location>
        <begin position="1350"/>
        <end position="1389"/>
    </location>
</feature>
<feature type="compositionally biased region" description="Low complexity" evidence="1">
    <location>
        <begin position="597"/>
        <end position="608"/>
    </location>
</feature>
<sequence>MCSVNPKAINSVAIFPSRRKYTSRMRALTTTVDIPDTSMSRDLLETLPGTHQNLPDVLPVCPNYRVLKETRKDGKTSSAVHIKQSFANNKCVSLPKDHCQNALNHLADRSVTQFQDKDTGKKLAKRTDKGDDTSTSKCSNTEVKDDEGSIERKSTKTEKCQTLIRSHAENDTEQNRKEPIWNNKGRKESCRSFDGFINQAQSSRRPVKESGSTVETLKKTATQLDTCTSLKENFFPKKTSTPKRNSAPSEKTHGECGTEKYFRKAVTAEEFLQCLKKHQEHTKRLLEVIKSNDHLMKDVAHSSAEIRKVTSALNSLCNFDDSIHLAKNFPSNQASNVSVHNHSGTYLKSNGSIKKKQDIIIAVKPKEQILNETSKSKSRKQVCSFSCALNGTCALGQRHNTQECRNCSASHRITKGNVGYGGKIRPLSDETERSVLNATQTMPKILPGSVRGNVEFPQSSEVPNVQNQIQKDKGNSTSSEMTNRSSMSSNVQTTKNQLALSTVSAETKGNNEICKYNGSYSSQGTTLDDIAFRCNKRNKLITQNDSESNVKNCDEQFQSSELTESSEIVQKLSRGLICDSFVGYSAGRETGTTPCIKQSGKSSGSASADKIPNCKRSTKQTSDVIDETNSSNCELPSKQIRPIDPKLNKDQLTGFITKQDQNRSNNLLDMHKRRGLPFDYKYGSLNDTRSSKICDEEIHVRRNTQNNFMTSSDCSLSERPSHSSPSPELQDDGKKRKKSSKYVKEAYFKKTNGNGGYISLEEKKSDGEMFNQQPPKEIFKAKSLSERRNLDLLNDTQTERSVKVVLPNRDRWLQIGGENVSPRKELCKSHGSKHDEKDNDKSAKSQLEKKGEKTETDKNQKRSAYRPEYLEAVNKHKAILRRKMGLGKELHTVSNVGGVLVNSTMGKTLDDDENDQEESSTSLIGENDKTNLKSSQSKCSHASEKQQSAFLSPKISTQNDRRARRELNDSQGYGLKEGKPNEDGCGQCFIAGLKCEHNVERHDKFYDNLTCPPLLSYRSSQKEKMKISSRIWKTPKKFSRYATLNPCSHIRHQNCKHRKKKVYVRKACKNPPQSGGFSLKKGRDNKLLQSKTTIHCFDECKITLNNENGPRSANAVASKDGGGTKKRQTMSSTSARIWDELLKGTMLSRSKETHKDAACNVSIERTSYELKRLLHHTHFGIQGFEGAEEMASKCWKSALNEVSQITDKPKRSTTKDRDGSNIFLGNSQSQKQEQIFGDTSAIESLSLKLSSNGKLEDGNKPFTLQGQTEKYHPSNCAPLHERDSKSSESSQVITDETGNKMSLYPDDPKKHQQVEAFALNGLKENVTKAYPIGEATKANETAHRVENKNLSVARMSQEKNQSSTLARDNGIDKDSGNTGKSERKGSLSLQIENTAESFINEDQPSMYSSSPQSPQDIFDFSWHSGDFSKNDDGEKVYYQNNIYHVEVETTPLKNGDNYNLQNSNGSLEKRNSTSKSENVTVPGAVVEEDVTRNGTAGRECSETGEMGANNTFGVNRDCKEIMPNFTSTEATNIGNDAVTLDDDTMQGTRCRVTTEDGEALWIQVDDLNYF</sequence>
<protein>
    <submittedName>
        <fullName evidence="2">Uncharacterized protein</fullName>
    </submittedName>
</protein>
<feature type="compositionally biased region" description="Basic and acidic residues" evidence="1">
    <location>
        <begin position="1369"/>
        <end position="1385"/>
    </location>
</feature>
<organism evidence="2 3">
    <name type="scientific">Holothuria leucospilota</name>
    <name type="common">Black long sea cucumber</name>
    <name type="synonym">Mertensiothuria leucospilota</name>
    <dbReference type="NCBI Taxonomy" id="206669"/>
    <lineage>
        <taxon>Eukaryota</taxon>
        <taxon>Metazoa</taxon>
        <taxon>Echinodermata</taxon>
        <taxon>Eleutherozoa</taxon>
        <taxon>Echinozoa</taxon>
        <taxon>Holothuroidea</taxon>
        <taxon>Aspidochirotacea</taxon>
        <taxon>Aspidochirotida</taxon>
        <taxon>Holothuriidae</taxon>
        <taxon>Holothuria</taxon>
    </lineage>
</organism>
<feature type="region of interest" description="Disordered" evidence="1">
    <location>
        <begin position="708"/>
        <end position="740"/>
    </location>
</feature>
<feature type="compositionally biased region" description="Polar residues" evidence="1">
    <location>
        <begin position="1287"/>
        <end position="1300"/>
    </location>
</feature>
<feature type="region of interest" description="Disordered" evidence="1">
    <location>
        <begin position="1111"/>
        <end position="1132"/>
    </location>
</feature>
<feature type="compositionally biased region" description="Polar residues" evidence="1">
    <location>
        <begin position="932"/>
        <end position="958"/>
    </location>
</feature>
<reference evidence="2" key="1">
    <citation type="submission" date="2021-10" db="EMBL/GenBank/DDBJ databases">
        <title>Tropical sea cucumber genome reveals ecological adaptation and Cuvierian tubules defense mechanism.</title>
        <authorList>
            <person name="Chen T."/>
        </authorList>
    </citation>
    <scope>NUCLEOTIDE SEQUENCE</scope>
    <source>
        <strain evidence="2">Nanhai2018</strain>
        <tissue evidence="2">Muscle</tissue>
    </source>
</reference>
<name>A0A9Q1CNH6_HOLLE</name>
<evidence type="ECO:0000313" key="3">
    <source>
        <dbReference type="Proteomes" id="UP001152320"/>
    </source>
</evidence>
<dbReference type="Proteomes" id="UP001152320">
    <property type="component" value="Chromosome 1"/>
</dbReference>
<feature type="compositionally biased region" description="Basic and acidic residues" evidence="1">
    <location>
        <begin position="142"/>
        <end position="159"/>
    </location>
</feature>
<feature type="region of interest" description="Disordered" evidence="1">
    <location>
        <begin position="1452"/>
        <end position="1479"/>
    </location>
</feature>
<feature type="compositionally biased region" description="Polar residues" evidence="1">
    <location>
        <begin position="619"/>
        <end position="634"/>
    </location>
</feature>
<keyword evidence="3" id="KW-1185">Reference proteome</keyword>
<feature type="region of interest" description="Disordered" evidence="1">
    <location>
        <begin position="1252"/>
        <end position="1306"/>
    </location>
</feature>
<feature type="compositionally biased region" description="Basic and acidic residues" evidence="1">
    <location>
        <begin position="1207"/>
        <end position="1219"/>
    </location>
</feature>
<feature type="compositionally biased region" description="Low complexity" evidence="1">
    <location>
        <begin position="475"/>
        <end position="490"/>
    </location>
</feature>
<feature type="region of interest" description="Disordered" evidence="1">
    <location>
        <begin position="904"/>
        <end position="978"/>
    </location>
</feature>
<feature type="compositionally biased region" description="Basic and acidic residues" evidence="1">
    <location>
        <begin position="822"/>
        <end position="860"/>
    </location>
</feature>
<feature type="region of interest" description="Disordered" evidence="1">
    <location>
        <begin position="593"/>
        <end position="645"/>
    </location>
</feature>
<feature type="compositionally biased region" description="Basic and acidic residues" evidence="1">
    <location>
        <begin position="959"/>
        <end position="968"/>
    </location>
</feature>
<evidence type="ECO:0000256" key="1">
    <source>
        <dbReference type="SAM" id="MobiDB-lite"/>
    </source>
</evidence>
<gene>
    <name evidence="2" type="ORF">HOLleu_00344</name>
</gene>
<feature type="compositionally biased region" description="Low complexity" evidence="1">
    <location>
        <begin position="715"/>
        <end position="728"/>
    </location>
</feature>
<feature type="compositionally biased region" description="Basic and acidic residues" evidence="1">
    <location>
        <begin position="115"/>
        <end position="134"/>
    </location>
</feature>
<feature type="region of interest" description="Disordered" evidence="1">
    <location>
        <begin position="822"/>
        <end position="869"/>
    </location>
</feature>
<feature type="compositionally biased region" description="Polar residues" evidence="1">
    <location>
        <begin position="238"/>
        <end position="249"/>
    </location>
</feature>
<proteinExistence type="predicted"/>
<feature type="compositionally biased region" description="Polar residues" evidence="1">
    <location>
        <begin position="1223"/>
        <end position="1233"/>
    </location>
</feature>
<feature type="compositionally biased region" description="Polar residues" evidence="1">
    <location>
        <begin position="456"/>
        <end position="469"/>
    </location>
</feature>
<dbReference type="EMBL" id="JAIZAY010000001">
    <property type="protein sequence ID" value="KAJ8048156.1"/>
    <property type="molecule type" value="Genomic_DNA"/>
</dbReference>
<comment type="caution">
    <text evidence="2">The sequence shown here is derived from an EMBL/GenBank/DDBJ whole genome shotgun (WGS) entry which is preliminary data.</text>
</comment>
<evidence type="ECO:0000313" key="2">
    <source>
        <dbReference type="EMBL" id="KAJ8048156.1"/>
    </source>
</evidence>
<feature type="region of interest" description="Disordered" evidence="1">
    <location>
        <begin position="1205"/>
        <end position="1234"/>
    </location>
</feature>
<feature type="region of interest" description="Disordered" evidence="1">
    <location>
        <begin position="114"/>
        <end position="159"/>
    </location>
</feature>
<feature type="region of interest" description="Disordered" evidence="1">
    <location>
        <begin position="446"/>
        <end position="496"/>
    </location>
</feature>